<protein>
    <submittedName>
        <fullName evidence="2">Uncharacterized protein</fullName>
    </submittedName>
</protein>
<sequence length="384" mass="41630">MELICEHHQYPTPSAALLTAPGKPLLPVSSPVTSPHAHLVSPTLVADYIRGPGLGLSHAASNFPVQSAGLTYCPGGYTSTNASLTGTNSSSQTGYTFLPSVYPTGYLDESQLVPQPQPPQHHHPHLHQQQHHQPPHPHHQHPTFQSHESQPLVHQQHQHHQPHQQQHQQQSYQLTGWPGLSRGFGSPSKQQSPNARLDLLQLGQSGEYAAHSASPSTTSSSSVAFPGNPVSQVMRPIGTPTPLTASSGHSASLWCPKFTTPPTGLLLASGSPPTTPCLPSSVAMTAALMLHHGTGLPQWDVNDPKLPLVSSSIRICPYSDPVTLVIWPKLYIIQSHFMPVAGWLFISQSTQQSLKCYNFYTYLLTNHCYTTNNLNTTINATNIN</sequence>
<gene>
    <name evidence="2" type="ORF">PXEA_LOCUS17830</name>
</gene>
<feature type="region of interest" description="Disordered" evidence="1">
    <location>
        <begin position="207"/>
        <end position="244"/>
    </location>
</feature>
<reference evidence="2" key="1">
    <citation type="submission" date="2018-11" db="EMBL/GenBank/DDBJ databases">
        <authorList>
            <consortium name="Pathogen Informatics"/>
        </authorList>
    </citation>
    <scope>NUCLEOTIDE SEQUENCE</scope>
</reference>
<dbReference type="EMBL" id="CAAALY010067522">
    <property type="protein sequence ID" value="VEL24390.1"/>
    <property type="molecule type" value="Genomic_DNA"/>
</dbReference>
<feature type="compositionally biased region" description="Low complexity" evidence="1">
    <location>
        <begin position="209"/>
        <end position="224"/>
    </location>
</feature>
<proteinExistence type="predicted"/>
<organism evidence="2 3">
    <name type="scientific">Protopolystoma xenopodis</name>
    <dbReference type="NCBI Taxonomy" id="117903"/>
    <lineage>
        <taxon>Eukaryota</taxon>
        <taxon>Metazoa</taxon>
        <taxon>Spiralia</taxon>
        <taxon>Lophotrochozoa</taxon>
        <taxon>Platyhelminthes</taxon>
        <taxon>Monogenea</taxon>
        <taxon>Polyopisthocotylea</taxon>
        <taxon>Polystomatidea</taxon>
        <taxon>Polystomatidae</taxon>
        <taxon>Protopolystoma</taxon>
    </lineage>
</organism>
<name>A0A3S5AI43_9PLAT</name>
<dbReference type="Proteomes" id="UP000784294">
    <property type="component" value="Unassembled WGS sequence"/>
</dbReference>
<feature type="compositionally biased region" description="Basic residues" evidence="1">
    <location>
        <begin position="120"/>
        <end position="141"/>
    </location>
</feature>
<dbReference type="AlphaFoldDB" id="A0A3S5AI43"/>
<evidence type="ECO:0000313" key="2">
    <source>
        <dbReference type="EMBL" id="VEL24390.1"/>
    </source>
</evidence>
<keyword evidence="3" id="KW-1185">Reference proteome</keyword>
<accession>A0A3S5AI43</accession>
<evidence type="ECO:0000313" key="3">
    <source>
        <dbReference type="Proteomes" id="UP000784294"/>
    </source>
</evidence>
<comment type="caution">
    <text evidence="2">The sequence shown here is derived from an EMBL/GenBank/DDBJ whole genome shotgun (WGS) entry which is preliminary data.</text>
</comment>
<feature type="region of interest" description="Disordered" evidence="1">
    <location>
        <begin position="108"/>
        <end position="192"/>
    </location>
</feature>
<feature type="compositionally biased region" description="Polar residues" evidence="1">
    <location>
        <begin position="143"/>
        <end position="153"/>
    </location>
</feature>
<evidence type="ECO:0000256" key="1">
    <source>
        <dbReference type="SAM" id="MobiDB-lite"/>
    </source>
</evidence>